<proteinExistence type="predicted"/>
<evidence type="ECO:0000256" key="1">
    <source>
        <dbReference type="SAM" id="MobiDB-lite"/>
    </source>
</evidence>
<dbReference type="Proteomes" id="UP001457197">
    <property type="component" value="Unassembled WGS sequence"/>
</dbReference>
<dbReference type="PROSITE" id="PS51257">
    <property type="entry name" value="PROKAR_LIPOPROTEIN"/>
    <property type="match status" value="1"/>
</dbReference>
<feature type="compositionally biased region" description="Basic and acidic residues" evidence="1">
    <location>
        <begin position="55"/>
        <end position="68"/>
    </location>
</feature>
<accession>A0ABV1AYJ0</accession>
<feature type="chain" id="PRO_5046435633" description="SCP domain-containing protein" evidence="2">
    <location>
        <begin position="23"/>
        <end position="203"/>
    </location>
</feature>
<feature type="region of interest" description="Disordered" evidence="1">
    <location>
        <begin position="28"/>
        <end position="72"/>
    </location>
</feature>
<evidence type="ECO:0000256" key="2">
    <source>
        <dbReference type="SAM" id="SignalP"/>
    </source>
</evidence>
<keyword evidence="4" id="KW-1185">Reference proteome</keyword>
<feature type="signal peptide" evidence="2">
    <location>
        <begin position="1"/>
        <end position="22"/>
    </location>
</feature>
<reference evidence="3 4" key="1">
    <citation type="submission" date="2024-03" db="EMBL/GenBank/DDBJ databases">
        <title>Human intestinal bacterial collection.</title>
        <authorList>
            <person name="Pauvert C."/>
            <person name="Hitch T.C.A."/>
            <person name="Clavel T."/>
        </authorList>
    </citation>
    <scope>NUCLEOTIDE SEQUENCE [LARGE SCALE GENOMIC DNA]</scope>
    <source>
        <strain evidence="3 4">CLA-AA-H175</strain>
    </source>
</reference>
<dbReference type="SUPFAM" id="SSF55797">
    <property type="entry name" value="PR-1-like"/>
    <property type="match status" value="1"/>
</dbReference>
<keyword evidence="2" id="KW-0732">Signal</keyword>
<name>A0ABV1AYJ0_9FIRM</name>
<protein>
    <recommendedName>
        <fullName evidence="5">SCP domain-containing protein</fullName>
    </recommendedName>
</protein>
<comment type="caution">
    <text evidence="3">The sequence shown here is derived from an EMBL/GenBank/DDBJ whole genome shotgun (WGS) entry which is preliminary data.</text>
</comment>
<evidence type="ECO:0000313" key="4">
    <source>
        <dbReference type="Proteomes" id="UP001457197"/>
    </source>
</evidence>
<evidence type="ECO:0000313" key="3">
    <source>
        <dbReference type="EMBL" id="MEQ2362917.1"/>
    </source>
</evidence>
<dbReference type="EMBL" id="JBBMEO010000029">
    <property type="protein sequence ID" value="MEQ2362917.1"/>
    <property type="molecule type" value="Genomic_DNA"/>
</dbReference>
<gene>
    <name evidence="3" type="ORF">WMO44_12350</name>
</gene>
<organism evidence="3 4">
    <name type="scientific">Faecalibacterium tardum</name>
    <dbReference type="NCBI Taxonomy" id="3133156"/>
    <lineage>
        <taxon>Bacteria</taxon>
        <taxon>Bacillati</taxon>
        <taxon>Bacillota</taxon>
        <taxon>Clostridia</taxon>
        <taxon>Eubacteriales</taxon>
        <taxon>Oscillospiraceae</taxon>
        <taxon>Faecalibacterium</taxon>
    </lineage>
</organism>
<dbReference type="InterPro" id="IPR035940">
    <property type="entry name" value="CAP_sf"/>
</dbReference>
<dbReference type="RefSeq" id="WP_349152759.1">
    <property type="nucleotide sequence ID" value="NZ_JBBMEO010000029.1"/>
</dbReference>
<sequence>MKLWKRWTAAVLAAAMALLLLAACGPSGPSAPDAPDTPGSSETGKDPTDPGTGEPGKDPADKKTEAQKKAAVVDTLNAVRKNNGNNTPLTMDAEACDKAEKMAKLQLDWLLGKYGTDPNGERYTKDWNDISKLPVKGKKLVGVGGYGAYPTESVISGWVKDTGKWKPALVTNTEATLVGVGVVHNTDPKTKDEYPIMVVVMTY</sequence>
<evidence type="ECO:0008006" key="5">
    <source>
        <dbReference type="Google" id="ProtNLM"/>
    </source>
</evidence>